<dbReference type="Gramene" id="KCW87507">
    <property type="protein sequence ID" value="KCW87507"/>
    <property type="gene ID" value="EUGRSUZ_B03959"/>
</dbReference>
<gene>
    <name evidence="1" type="ORF">EUGRSUZ_B03959</name>
</gene>
<sequence length="68" mass="7882">MQHIFAVAGPITFHENPIEIHAMWSHFHKKKNYPHREKRTSLHSGAFLLFWGCCLPLFPPFPDPAGED</sequence>
<organism evidence="1">
    <name type="scientific">Eucalyptus grandis</name>
    <name type="common">Flooded gum</name>
    <dbReference type="NCBI Taxonomy" id="71139"/>
    <lineage>
        <taxon>Eukaryota</taxon>
        <taxon>Viridiplantae</taxon>
        <taxon>Streptophyta</taxon>
        <taxon>Embryophyta</taxon>
        <taxon>Tracheophyta</taxon>
        <taxon>Spermatophyta</taxon>
        <taxon>Magnoliopsida</taxon>
        <taxon>eudicotyledons</taxon>
        <taxon>Gunneridae</taxon>
        <taxon>Pentapetalae</taxon>
        <taxon>rosids</taxon>
        <taxon>malvids</taxon>
        <taxon>Myrtales</taxon>
        <taxon>Myrtaceae</taxon>
        <taxon>Myrtoideae</taxon>
        <taxon>Eucalypteae</taxon>
        <taxon>Eucalyptus</taxon>
    </lineage>
</organism>
<accession>A0A059DAB6</accession>
<dbReference type="EMBL" id="KK198754">
    <property type="protein sequence ID" value="KCW87507.1"/>
    <property type="molecule type" value="Genomic_DNA"/>
</dbReference>
<dbReference type="InParanoid" id="A0A059DAB6"/>
<reference evidence="1" key="1">
    <citation type="submission" date="2013-07" db="EMBL/GenBank/DDBJ databases">
        <title>The genome of Eucalyptus grandis.</title>
        <authorList>
            <person name="Schmutz J."/>
            <person name="Hayes R."/>
            <person name="Myburg A."/>
            <person name="Tuskan G."/>
            <person name="Grattapaglia D."/>
            <person name="Rokhsar D.S."/>
        </authorList>
    </citation>
    <scope>NUCLEOTIDE SEQUENCE</scope>
    <source>
        <tissue evidence="1">Leaf extractions</tissue>
    </source>
</reference>
<dbReference type="AlphaFoldDB" id="A0A059DAB6"/>
<protein>
    <submittedName>
        <fullName evidence="1">Uncharacterized protein</fullName>
    </submittedName>
</protein>
<name>A0A059DAB6_EUCGR</name>
<evidence type="ECO:0000313" key="1">
    <source>
        <dbReference type="EMBL" id="KCW87507.1"/>
    </source>
</evidence>
<proteinExistence type="predicted"/>